<dbReference type="EMBL" id="JSZA02000009">
    <property type="protein sequence ID" value="TGO03630.1"/>
    <property type="molecule type" value="Genomic_DNA"/>
</dbReference>
<dbReference type="Proteomes" id="UP000030428">
    <property type="component" value="Unassembled WGS sequence"/>
</dbReference>
<proteinExistence type="predicted"/>
<keyword evidence="2" id="KW-1185">Reference proteome</keyword>
<dbReference type="AlphaFoldDB" id="A0A4E0QWG9"/>
<evidence type="ECO:0000313" key="1">
    <source>
        <dbReference type="EMBL" id="TGO03630.1"/>
    </source>
</evidence>
<accession>A0A4E0QWG9</accession>
<sequence>MTNNRRLGGNACWKEYNEALVKRGSLTLWFDEEVIKAWHDVKIIDDRGSPPGLPDSRPI</sequence>
<organism evidence="1 2">
    <name type="scientific">Candidatus Thiomargarita nelsonii</name>
    <dbReference type="NCBI Taxonomy" id="1003181"/>
    <lineage>
        <taxon>Bacteria</taxon>
        <taxon>Pseudomonadati</taxon>
        <taxon>Pseudomonadota</taxon>
        <taxon>Gammaproteobacteria</taxon>
        <taxon>Thiotrichales</taxon>
        <taxon>Thiotrichaceae</taxon>
        <taxon>Thiomargarita</taxon>
    </lineage>
</organism>
<evidence type="ECO:0008006" key="3">
    <source>
        <dbReference type="Google" id="ProtNLM"/>
    </source>
</evidence>
<evidence type="ECO:0000313" key="2">
    <source>
        <dbReference type="Proteomes" id="UP000030428"/>
    </source>
</evidence>
<name>A0A4E0QWG9_9GAMM</name>
<reference evidence="1 2" key="1">
    <citation type="journal article" date="2016" name="Front. Microbiol.">
        <title>Single-Cell (Meta-)Genomics of a Dimorphic Candidatus Thiomargarita nelsonii Reveals Genomic Plasticity.</title>
        <authorList>
            <person name="Flood B.E."/>
            <person name="Fliss P."/>
            <person name="Jones D.S."/>
            <person name="Dick G.J."/>
            <person name="Jain S."/>
            <person name="Kaster A.K."/>
            <person name="Winkel M."/>
            <person name="Mussmann M."/>
            <person name="Bailey J."/>
        </authorList>
    </citation>
    <scope>NUCLEOTIDE SEQUENCE [LARGE SCALE GENOMIC DNA]</scope>
    <source>
        <strain evidence="1">Hydrate Ridge</strain>
    </source>
</reference>
<protein>
    <recommendedName>
        <fullName evidence="3">Transposase DDE domain-containing protein</fullName>
    </recommendedName>
</protein>
<comment type="caution">
    <text evidence="1">The sequence shown here is derived from an EMBL/GenBank/DDBJ whole genome shotgun (WGS) entry which is preliminary data.</text>
</comment>
<gene>
    <name evidence="1" type="ORF">PN36_03380</name>
</gene>